<evidence type="ECO:0000313" key="2">
    <source>
        <dbReference type="Proteomes" id="UP000310017"/>
    </source>
</evidence>
<reference evidence="1 2" key="1">
    <citation type="submission" date="2019-05" db="EMBL/GenBank/DDBJ databases">
        <title>Genome sequencing of F202Z8.</title>
        <authorList>
            <person name="Kwon Y.M."/>
        </authorList>
    </citation>
    <scope>NUCLEOTIDE SEQUENCE [LARGE SCALE GENOMIC DNA]</scope>
    <source>
        <strain evidence="1 2">F202Z8</strain>
    </source>
</reference>
<keyword evidence="2" id="KW-1185">Reference proteome</keyword>
<dbReference type="Gene3D" id="1.10.3680.10">
    <property type="entry name" value="TerB-like"/>
    <property type="match status" value="1"/>
</dbReference>
<dbReference type="RefSeq" id="WP_138853767.1">
    <property type="nucleotide sequence ID" value="NZ_CP040710.1"/>
</dbReference>
<dbReference type="CDD" id="cd07177">
    <property type="entry name" value="terB_like"/>
    <property type="match status" value="1"/>
</dbReference>
<proteinExistence type="predicted"/>
<name>A0A5B7SXJ6_9FLAO</name>
<dbReference type="Proteomes" id="UP000310017">
    <property type="component" value="Chromosome"/>
</dbReference>
<dbReference type="AlphaFoldDB" id="A0A5B7SXJ6"/>
<dbReference type="SUPFAM" id="SSF158682">
    <property type="entry name" value="TerB-like"/>
    <property type="match status" value="1"/>
</dbReference>
<dbReference type="InterPro" id="IPR029024">
    <property type="entry name" value="TerB-like"/>
</dbReference>
<dbReference type="EMBL" id="CP040710">
    <property type="protein sequence ID" value="QCX01430.1"/>
    <property type="molecule type" value="Genomic_DNA"/>
</dbReference>
<evidence type="ECO:0000313" key="1">
    <source>
        <dbReference type="EMBL" id="QCX01430.1"/>
    </source>
</evidence>
<organism evidence="1 2">
    <name type="scientific">Aggregatimonas sangjinii</name>
    <dbReference type="NCBI Taxonomy" id="2583587"/>
    <lineage>
        <taxon>Bacteria</taxon>
        <taxon>Pseudomonadati</taxon>
        <taxon>Bacteroidota</taxon>
        <taxon>Flavobacteriia</taxon>
        <taxon>Flavobacteriales</taxon>
        <taxon>Flavobacteriaceae</taxon>
        <taxon>Aggregatimonas</taxon>
    </lineage>
</organism>
<protein>
    <submittedName>
        <fullName evidence="1">TerB family tellurite resistance protein</fullName>
    </submittedName>
</protein>
<sequence>MDFTLAEKLAIVKAVDAIVIADGVVHNGEIDHVQQLMHTIDFDSNFIVQARNIPAGHDIKILKEMPDNKKTDLARILKEVANSDGFVHKKETALMSQIFAAIEFI</sequence>
<accession>A0A5B7SXJ6</accession>
<gene>
    <name evidence="1" type="ORF">FGM00_15430</name>
</gene>
<dbReference type="KEGG" id="asag:FGM00_15430"/>
<dbReference type="OrthoDB" id="1450066at2"/>